<evidence type="ECO:0000256" key="2">
    <source>
        <dbReference type="ARBA" id="ARBA00022723"/>
    </source>
</evidence>
<evidence type="ECO:0000256" key="3">
    <source>
        <dbReference type="ARBA" id="ARBA00022833"/>
    </source>
</evidence>
<comment type="similarity">
    <text evidence="1 4">Belongs to the yippee family.</text>
</comment>
<reference evidence="7" key="1">
    <citation type="submission" date="2025-08" db="UniProtKB">
        <authorList>
            <consortium name="RefSeq"/>
        </authorList>
    </citation>
    <scope>IDENTIFICATION</scope>
    <source>
        <tissue evidence="7">Leaves</tissue>
    </source>
</reference>
<sequence length="123" mass="13717">MAGVAGNQPLYICRNCKNPIALRSDLLSKAFIIGAKCSFSKIPFFRGKKGKSGPAYMFSHAMNIIAGQKEDRKLITGAYSVADIYCCNCGEILGWKYLRAYEMQQKSKEGKFIIETAKIAKEY</sequence>
<name>A0A6P9EB64_JUGRE</name>
<dbReference type="AlphaFoldDB" id="A0A6P9EB64"/>
<dbReference type="FunCoup" id="A0A6P9EB64">
    <property type="interactions" value="123"/>
</dbReference>
<dbReference type="PANTHER" id="PTHR13848">
    <property type="entry name" value="PROTEIN YIPPEE-LIKE CG15309-RELATED"/>
    <property type="match status" value="1"/>
</dbReference>
<dbReference type="PROSITE" id="PS51792">
    <property type="entry name" value="YIPPEE"/>
    <property type="match status" value="1"/>
</dbReference>
<accession>A0A6P9EB64</accession>
<evidence type="ECO:0000256" key="1">
    <source>
        <dbReference type="ARBA" id="ARBA00005613"/>
    </source>
</evidence>
<gene>
    <name evidence="7" type="primary">LOC108989577</name>
</gene>
<dbReference type="RefSeq" id="XP_035540012.1">
    <property type="nucleotide sequence ID" value="XM_035684119.1"/>
</dbReference>
<dbReference type="Gene3D" id="2.170.150.20">
    <property type="entry name" value="Peptide methionine sulfoxide reductase"/>
    <property type="match status" value="1"/>
</dbReference>
<dbReference type="Proteomes" id="UP000235220">
    <property type="component" value="Chromosome 13"/>
</dbReference>
<dbReference type="Pfam" id="PF03226">
    <property type="entry name" value="Yippee-Mis18"/>
    <property type="match status" value="1"/>
</dbReference>
<evidence type="ECO:0000313" key="6">
    <source>
        <dbReference type="Proteomes" id="UP000235220"/>
    </source>
</evidence>
<dbReference type="InParanoid" id="A0A6P9EB64"/>
<dbReference type="InterPro" id="IPR034751">
    <property type="entry name" value="Yippee"/>
</dbReference>
<protein>
    <recommendedName>
        <fullName evidence="4">Protein yippee-like</fullName>
    </recommendedName>
</protein>
<evidence type="ECO:0000313" key="7">
    <source>
        <dbReference type="RefSeq" id="XP_035540012.1"/>
    </source>
</evidence>
<keyword evidence="6" id="KW-1185">Reference proteome</keyword>
<organism evidence="6 7">
    <name type="scientific">Juglans regia</name>
    <name type="common">English walnut</name>
    <dbReference type="NCBI Taxonomy" id="51240"/>
    <lineage>
        <taxon>Eukaryota</taxon>
        <taxon>Viridiplantae</taxon>
        <taxon>Streptophyta</taxon>
        <taxon>Embryophyta</taxon>
        <taxon>Tracheophyta</taxon>
        <taxon>Spermatophyta</taxon>
        <taxon>Magnoliopsida</taxon>
        <taxon>eudicotyledons</taxon>
        <taxon>Gunneridae</taxon>
        <taxon>Pentapetalae</taxon>
        <taxon>rosids</taxon>
        <taxon>fabids</taxon>
        <taxon>Fagales</taxon>
        <taxon>Juglandaceae</taxon>
        <taxon>Juglans</taxon>
    </lineage>
</organism>
<proteinExistence type="inferred from homology"/>
<dbReference type="InterPro" id="IPR039058">
    <property type="entry name" value="Yippee_fam"/>
</dbReference>
<keyword evidence="2" id="KW-0479">Metal-binding</keyword>
<evidence type="ECO:0000259" key="5">
    <source>
        <dbReference type="PROSITE" id="PS51792"/>
    </source>
</evidence>
<dbReference type="InterPro" id="IPR004910">
    <property type="entry name" value="Yippee/Mis18/Cereblon"/>
</dbReference>
<dbReference type="GO" id="GO:0046872">
    <property type="term" value="F:metal ion binding"/>
    <property type="evidence" value="ECO:0007669"/>
    <property type="project" value="UniProtKB-KW"/>
</dbReference>
<keyword evidence="3" id="KW-0862">Zinc</keyword>
<dbReference type="OrthoDB" id="6407410at2759"/>
<evidence type="ECO:0000256" key="4">
    <source>
        <dbReference type="RuleBase" id="RU110713"/>
    </source>
</evidence>
<feature type="domain" description="Yippee" evidence="5">
    <location>
        <begin position="9"/>
        <end position="123"/>
    </location>
</feature>
<dbReference type="GeneID" id="108989577"/>